<accession>A0AA87SW99</accession>
<dbReference type="AlphaFoldDB" id="A0AA87SW99"/>
<proteinExistence type="predicted"/>
<protein>
    <submittedName>
        <fullName evidence="1">Uncharacterized protein</fullName>
    </submittedName>
</protein>
<name>A0AA87SW99_9LEPT</name>
<comment type="caution">
    <text evidence="1">The sequence shown here is derived from an EMBL/GenBank/DDBJ whole genome shotgun (WGS) entry which is preliminary data.</text>
</comment>
<reference evidence="1 2" key="1">
    <citation type="journal article" date="2014" name="Int. J. Syst. Evol. Microbiol.">
        <title>Leptospira mayottensis sp. nov., a pathogenic species of the genus Leptospira isolated from humans.</title>
        <authorList>
            <person name="Bourhy P."/>
            <person name="Collet L."/>
            <person name="Brisse S."/>
            <person name="Picardeau M."/>
        </authorList>
    </citation>
    <scope>NUCLEOTIDE SEQUENCE [LARGE SCALE GENOMIC DNA]</scope>
    <source>
        <strain evidence="1 2">200901122</strain>
    </source>
</reference>
<evidence type="ECO:0000313" key="1">
    <source>
        <dbReference type="EMBL" id="EKR98923.1"/>
    </source>
</evidence>
<dbReference type="Proteomes" id="UP000001343">
    <property type="component" value="Unassembled WGS sequence"/>
</dbReference>
<organism evidence="1 2">
    <name type="scientific">Leptospira mayottensis 200901122</name>
    <dbReference type="NCBI Taxonomy" id="1193010"/>
    <lineage>
        <taxon>Bacteria</taxon>
        <taxon>Pseudomonadati</taxon>
        <taxon>Spirochaetota</taxon>
        <taxon>Spirochaetia</taxon>
        <taxon>Leptospirales</taxon>
        <taxon>Leptospiraceae</taxon>
        <taxon>Leptospira</taxon>
    </lineage>
</organism>
<sequence length="167" mass="19788">MKLLRSSLRLFLRVRQDTFESPFGRFPRTNIPKARIERTSDQKVFTDLFCQRFVICQKRNPVFSSACNFANIDFGFIAFFSRIKVSFYFFISDCKVGMFRKIPILCIRVHLRFFDTCSRLSVYDFFEKINGLCLNSNLQKGSRVRSKENSFSRTSVRRNRIFGPPWV</sequence>
<gene>
    <name evidence="1" type="ORF">LEP1GSC125_2337</name>
</gene>
<evidence type="ECO:0000313" key="2">
    <source>
        <dbReference type="Proteomes" id="UP000001343"/>
    </source>
</evidence>
<dbReference type="EMBL" id="AKWM02000065">
    <property type="protein sequence ID" value="EKR98923.1"/>
    <property type="molecule type" value="Genomic_DNA"/>
</dbReference>